<organism evidence="2 3">
    <name type="scientific">Phytophthora oleae</name>
    <dbReference type="NCBI Taxonomy" id="2107226"/>
    <lineage>
        <taxon>Eukaryota</taxon>
        <taxon>Sar</taxon>
        <taxon>Stramenopiles</taxon>
        <taxon>Oomycota</taxon>
        <taxon>Peronosporomycetes</taxon>
        <taxon>Peronosporales</taxon>
        <taxon>Peronosporaceae</taxon>
        <taxon>Phytophthora</taxon>
    </lineage>
</organism>
<keyword evidence="3" id="KW-1185">Reference proteome</keyword>
<evidence type="ECO:0000313" key="2">
    <source>
        <dbReference type="EMBL" id="KAL3665278.1"/>
    </source>
</evidence>
<dbReference type="InterPro" id="IPR011009">
    <property type="entry name" value="Kinase-like_dom_sf"/>
</dbReference>
<dbReference type="Proteomes" id="UP001632037">
    <property type="component" value="Unassembled WGS sequence"/>
</dbReference>
<evidence type="ECO:0000259" key="1">
    <source>
        <dbReference type="PROSITE" id="PS50011"/>
    </source>
</evidence>
<gene>
    <name evidence="2" type="ORF">V7S43_009906</name>
</gene>
<dbReference type="InterPro" id="IPR000719">
    <property type="entry name" value="Prot_kinase_dom"/>
</dbReference>
<reference evidence="2 3" key="1">
    <citation type="submission" date="2024-09" db="EMBL/GenBank/DDBJ databases">
        <title>Genome sequencing and assembly of Phytophthora oleae, isolate VK10A, causative agent of rot of olive drupes.</title>
        <authorList>
            <person name="Conti Taguali S."/>
            <person name="Riolo M."/>
            <person name="La Spada F."/>
            <person name="Cacciola S.O."/>
            <person name="Dionisio G."/>
        </authorList>
    </citation>
    <scope>NUCLEOTIDE SEQUENCE [LARGE SCALE GENOMIC DNA]</scope>
    <source>
        <strain evidence="2 3">VK10A</strain>
    </source>
</reference>
<proteinExistence type="predicted"/>
<accession>A0ABD3FEW3</accession>
<dbReference type="AlphaFoldDB" id="A0ABD3FEW3"/>
<sequence>MITGERRSLLDTKEVQAQADAITKEADLNAFIAPYLNDVLARCGMVFVKSADPWLAQYVVPKDTTILKPDAFATHAGMYRVKPVPADGVQRGSGVRFGVAEIELLDCLILFERKLTITDDAFGQVIRYLENLSSTATACAVLCDLSSFWLIESYKSVVVKVEKSTWVTKGSKESLQKFIGQHVSPCVALLASACSSLGVDVVEGDAFLGRGAVGHVFKVTQAGGEEVLALKIGCYEDSIGRFIFEERALTNAQDTGLTVTPVEEVFELEVDGPIGADYTEIGAALLLSPVQDPLPHPTTQEEVQHLFELLWKLHTKGLVHNDPRVPNVIVSRGNFFGLALWKFHWNRTKRALR</sequence>
<feature type="domain" description="Protein kinase" evidence="1">
    <location>
        <begin position="202"/>
        <end position="353"/>
    </location>
</feature>
<dbReference type="SUPFAM" id="SSF56112">
    <property type="entry name" value="Protein kinase-like (PK-like)"/>
    <property type="match status" value="1"/>
</dbReference>
<comment type="caution">
    <text evidence="2">The sequence shown here is derived from an EMBL/GenBank/DDBJ whole genome shotgun (WGS) entry which is preliminary data.</text>
</comment>
<name>A0ABD3FEW3_9STRA</name>
<protein>
    <recommendedName>
        <fullName evidence="1">Protein kinase domain-containing protein</fullName>
    </recommendedName>
</protein>
<dbReference type="PROSITE" id="PS50011">
    <property type="entry name" value="PROTEIN_KINASE_DOM"/>
    <property type="match status" value="1"/>
</dbReference>
<evidence type="ECO:0000313" key="3">
    <source>
        <dbReference type="Proteomes" id="UP001632037"/>
    </source>
</evidence>
<dbReference type="EMBL" id="JBIMZQ010000021">
    <property type="protein sequence ID" value="KAL3665278.1"/>
    <property type="molecule type" value="Genomic_DNA"/>
</dbReference>